<feature type="region of interest" description="Disordered" evidence="2">
    <location>
        <begin position="1"/>
        <end position="28"/>
    </location>
</feature>
<sequence length="208" mass="22416">MSAPGRPSTQGPSRGGKPSAPAGTLSEQAKTSFETIASVALAKSLAPEGESAQVAIVSELPRRMKEKKAVVLSIASDRFRLVLALMCRLDEDSKAHFARLNRVDPADWSDQAFQDAVNECGNIIVGAMNRDVGRYFPNVGMSTPNLLDREALSYLDALGPGHKRLFHVTGLAIDFYAALFVAATSTVDFRAEVEQLEDAVDSGELEMF</sequence>
<reference evidence="3 4" key="1">
    <citation type="submission" date="2019-01" db="EMBL/GenBank/DDBJ databases">
        <authorList>
            <person name="Chen W.-M."/>
        </authorList>
    </citation>
    <scope>NUCLEOTIDE SEQUENCE [LARGE SCALE GENOMIC DNA]</scope>
    <source>
        <strain evidence="3 4">CCP-18</strain>
    </source>
</reference>
<keyword evidence="4" id="KW-1185">Reference proteome</keyword>
<comment type="caution">
    <text evidence="3">The sequence shown here is derived from an EMBL/GenBank/DDBJ whole genome shotgun (WGS) entry which is preliminary data.</text>
</comment>
<evidence type="ECO:0000313" key="4">
    <source>
        <dbReference type="Proteomes" id="UP000288587"/>
    </source>
</evidence>
<evidence type="ECO:0008006" key="5">
    <source>
        <dbReference type="Google" id="ProtNLM"/>
    </source>
</evidence>
<evidence type="ECO:0000256" key="2">
    <source>
        <dbReference type="SAM" id="MobiDB-lite"/>
    </source>
</evidence>
<dbReference type="SUPFAM" id="SSF103039">
    <property type="entry name" value="CheC-like"/>
    <property type="match status" value="1"/>
</dbReference>
<dbReference type="EMBL" id="SACM01000001">
    <property type="protein sequence ID" value="RVT88438.1"/>
    <property type="molecule type" value="Genomic_DNA"/>
</dbReference>
<dbReference type="OrthoDB" id="8717392at2"/>
<dbReference type="InterPro" id="IPR028976">
    <property type="entry name" value="CheC-like_sf"/>
</dbReference>
<name>A0A3S2WUQ5_9BURK</name>
<organism evidence="3 4">
    <name type="scientific">Inhella crocodyli</name>
    <dbReference type="NCBI Taxonomy" id="2499851"/>
    <lineage>
        <taxon>Bacteria</taxon>
        <taxon>Pseudomonadati</taxon>
        <taxon>Pseudomonadota</taxon>
        <taxon>Betaproteobacteria</taxon>
        <taxon>Burkholderiales</taxon>
        <taxon>Sphaerotilaceae</taxon>
        <taxon>Inhella</taxon>
    </lineage>
</organism>
<gene>
    <name evidence="3" type="ORF">EOD73_05515</name>
</gene>
<proteinExistence type="predicted"/>
<dbReference type="RefSeq" id="WP_127681612.1">
    <property type="nucleotide sequence ID" value="NZ_SACM01000001.1"/>
</dbReference>
<protein>
    <recommendedName>
        <fullName evidence="5">Chemotaxis protein CheX</fullName>
    </recommendedName>
</protein>
<evidence type="ECO:0000313" key="3">
    <source>
        <dbReference type="EMBL" id="RVT88438.1"/>
    </source>
</evidence>
<dbReference type="GO" id="GO:0006935">
    <property type="term" value="P:chemotaxis"/>
    <property type="evidence" value="ECO:0007669"/>
    <property type="project" value="UniProtKB-KW"/>
</dbReference>
<evidence type="ECO:0000256" key="1">
    <source>
        <dbReference type="ARBA" id="ARBA00022500"/>
    </source>
</evidence>
<dbReference type="AlphaFoldDB" id="A0A3S2WUQ5"/>
<keyword evidence="1" id="KW-0145">Chemotaxis</keyword>
<dbReference type="Proteomes" id="UP000288587">
    <property type="component" value="Unassembled WGS sequence"/>
</dbReference>
<accession>A0A3S2WUQ5</accession>